<dbReference type="SUPFAM" id="SSF81340">
    <property type="entry name" value="Clc chloride channel"/>
    <property type="match status" value="2"/>
</dbReference>
<gene>
    <name evidence="7" type="primary">yfeO</name>
    <name evidence="7" type="ORF">MmiAt1_14960</name>
</gene>
<feature type="transmembrane region" description="Helical" evidence="6">
    <location>
        <begin position="400"/>
        <end position="417"/>
    </location>
</feature>
<dbReference type="Gene3D" id="1.10.3080.10">
    <property type="entry name" value="Clc chloride channel"/>
    <property type="match status" value="2"/>
</dbReference>
<evidence type="ECO:0000256" key="5">
    <source>
        <dbReference type="SAM" id="MobiDB-lite"/>
    </source>
</evidence>
<dbReference type="EMBL" id="JAWDKC010000025">
    <property type="protein sequence ID" value="MDV0445895.1"/>
    <property type="molecule type" value="Genomic_DNA"/>
</dbReference>
<feature type="transmembrane region" description="Helical" evidence="6">
    <location>
        <begin position="144"/>
        <end position="166"/>
    </location>
</feature>
<keyword evidence="3 6" id="KW-1133">Transmembrane helix</keyword>
<dbReference type="Pfam" id="PF00654">
    <property type="entry name" value="Voltage_CLC"/>
    <property type="match status" value="2"/>
</dbReference>
<dbReference type="Proteomes" id="UP001272052">
    <property type="component" value="Unassembled WGS sequence"/>
</dbReference>
<evidence type="ECO:0000313" key="8">
    <source>
        <dbReference type="Proteomes" id="UP001272052"/>
    </source>
</evidence>
<feature type="transmembrane region" description="Helical" evidence="6">
    <location>
        <begin position="301"/>
        <end position="323"/>
    </location>
</feature>
<comment type="caution">
    <text evidence="7">The sequence shown here is derived from an EMBL/GenBank/DDBJ whole genome shotgun (WGS) entry which is preliminary data.</text>
</comment>
<feature type="region of interest" description="Disordered" evidence="5">
    <location>
        <begin position="489"/>
        <end position="511"/>
    </location>
</feature>
<dbReference type="InterPro" id="IPR050368">
    <property type="entry name" value="ClC-type_chloride_channel"/>
</dbReference>
<feature type="transmembrane region" description="Helical" evidence="6">
    <location>
        <begin position="261"/>
        <end position="281"/>
    </location>
</feature>
<dbReference type="CDD" id="cd00400">
    <property type="entry name" value="Voltage_gated_ClC"/>
    <property type="match status" value="1"/>
</dbReference>
<name>A0ABU3VRE4_9EURY</name>
<organism evidence="7 8">
    <name type="scientific">Methanimicrococcus hacksteinii</name>
    <dbReference type="NCBI Taxonomy" id="3028293"/>
    <lineage>
        <taxon>Archaea</taxon>
        <taxon>Methanobacteriati</taxon>
        <taxon>Methanobacteriota</taxon>
        <taxon>Stenosarchaea group</taxon>
        <taxon>Methanomicrobia</taxon>
        <taxon>Methanosarcinales</taxon>
        <taxon>Methanosarcinaceae</taxon>
        <taxon>Methanimicrococcus</taxon>
    </lineage>
</organism>
<evidence type="ECO:0000256" key="1">
    <source>
        <dbReference type="ARBA" id="ARBA00004141"/>
    </source>
</evidence>
<feature type="transmembrane region" description="Helical" evidence="6">
    <location>
        <begin position="447"/>
        <end position="474"/>
    </location>
</feature>
<keyword evidence="2 6" id="KW-0812">Transmembrane</keyword>
<feature type="transmembrane region" description="Helical" evidence="6">
    <location>
        <begin position="335"/>
        <end position="357"/>
    </location>
</feature>
<evidence type="ECO:0000256" key="6">
    <source>
        <dbReference type="SAM" id="Phobius"/>
    </source>
</evidence>
<dbReference type="InterPro" id="IPR014743">
    <property type="entry name" value="Cl-channel_core"/>
</dbReference>
<accession>A0ABU3VRE4</accession>
<evidence type="ECO:0000256" key="3">
    <source>
        <dbReference type="ARBA" id="ARBA00022989"/>
    </source>
</evidence>
<keyword evidence="4 6" id="KW-0472">Membrane</keyword>
<evidence type="ECO:0000256" key="2">
    <source>
        <dbReference type="ARBA" id="ARBA00022692"/>
    </source>
</evidence>
<feature type="compositionally biased region" description="Basic and acidic residues" evidence="5">
    <location>
        <begin position="491"/>
        <end position="511"/>
    </location>
</feature>
<dbReference type="PANTHER" id="PTHR43427">
    <property type="entry name" value="CHLORIDE CHANNEL PROTEIN CLC-E"/>
    <property type="match status" value="1"/>
</dbReference>
<sequence>MELKTKNRLTFLVYALILGAFIGAVTWLFLWAMDFCLELIWTDLPERIDFIYLPVAVCTIGGVLVGLCKKYFGSVPGVLSIELEEIKRTKRADYKNLPAVAVSAFLPLVFGGSIGPEAALVSILGGLSTWIADHIKTTAKNVKAYTEIGAAATLSAMFGSPFFGFAEIFESRKNSFISFDESADKPITIGSDAFDDEIFDEFNDDAGEINKISSENTNSGKVNAEKISNEKISNEKVNTEKINSEKEEEEPDIFPKRSKNLIYFASAIVAFGVFAVLSHIFPESGIYRYEYVPFGLNEWLAILPLAVISSLFGYLYYIFGILIRKGIRPIKEKKVLLATVGGFILGLAGLLLPYTLFSGEAQIAQIAVEWTTMSAFILLLTAVVKIFVSRLCFLTGWRGGHIFPIIFSGLVLGYAFSKIVPVDPTFSALICSAAMTGMVLRKPVATVLVYLIICPIEYLIPLTVATVICCFIPFPKMFEKAEREEIEEELESKKQMHDKEKQKAGIEKSGN</sequence>
<feature type="transmembrane region" description="Helical" evidence="6">
    <location>
        <begin position="50"/>
        <end position="68"/>
    </location>
</feature>
<feature type="transmembrane region" description="Helical" evidence="6">
    <location>
        <begin position="12"/>
        <end position="30"/>
    </location>
</feature>
<keyword evidence="8" id="KW-1185">Reference proteome</keyword>
<evidence type="ECO:0000313" key="7">
    <source>
        <dbReference type="EMBL" id="MDV0445895.1"/>
    </source>
</evidence>
<dbReference type="InterPro" id="IPR001807">
    <property type="entry name" value="ClC"/>
</dbReference>
<feature type="transmembrane region" description="Helical" evidence="6">
    <location>
        <begin position="363"/>
        <end position="388"/>
    </location>
</feature>
<evidence type="ECO:0000256" key="4">
    <source>
        <dbReference type="ARBA" id="ARBA00023136"/>
    </source>
</evidence>
<proteinExistence type="predicted"/>
<feature type="transmembrane region" description="Helical" evidence="6">
    <location>
        <begin position="97"/>
        <end position="124"/>
    </location>
</feature>
<protein>
    <submittedName>
        <fullName evidence="7">Ion-transport protein YfeO</fullName>
    </submittedName>
</protein>
<comment type="subcellular location">
    <subcellularLocation>
        <location evidence="1">Membrane</location>
        <topology evidence="1">Multi-pass membrane protein</topology>
    </subcellularLocation>
</comment>
<reference evidence="7 8" key="1">
    <citation type="submission" date="2023-06" db="EMBL/GenBank/DDBJ databases">
        <title>Genome sequence of Methanimicrococcus sp. At1.</title>
        <authorList>
            <person name="Protasov E."/>
            <person name="Platt K."/>
            <person name="Poehlein A."/>
            <person name="Daniel R."/>
            <person name="Brune A."/>
        </authorList>
    </citation>
    <scope>NUCLEOTIDE SEQUENCE [LARGE SCALE GENOMIC DNA]</scope>
    <source>
        <strain evidence="7 8">At1</strain>
    </source>
</reference>
<dbReference type="PANTHER" id="PTHR43427:SF12">
    <property type="entry name" value="CHLORIDE TRANSPORTER"/>
    <property type="match status" value="1"/>
</dbReference>